<sequence>MTNSTKTQDSFESCYSCVFENSQDSQVDSLQETLNNKVFLLPCSYNDIWLVNQISELKLISQNDDQLNKFNNYDDTCSDNEEPISSEDNSVIQEEILSDYTNYCNFSPNESVSSTRLSDIVKNKLLSGKTSSSRLNNNNITDNSFFQNQDFFSEEDTILIDELVKDLSINSVSSSSHSNNSSSCTSYNANSNTNSDASSGSNHTSNVQNSTNYFTQDEIDGIKEILSQEC</sequence>
<gene>
    <name evidence="2" type="ORF">CmeUKMEL1_09780</name>
</gene>
<protein>
    <submittedName>
        <fullName evidence="2">Uncharacterized protein</fullName>
    </submittedName>
</protein>
<feature type="region of interest" description="Disordered" evidence="1">
    <location>
        <begin position="171"/>
        <end position="212"/>
    </location>
</feature>
<comment type="caution">
    <text evidence="2">The sequence shown here is derived from an EMBL/GenBank/DDBJ whole genome shotgun (WGS) entry which is preliminary data.</text>
</comment>
<keyword evidence="3" id="KW-1185">Reference proteome</keyword>
<organism evidence="2 3">
    <name type="scientific">Cryptosporidium meleagridis</name>
    <dbReference type="NCBI Taxonomy" id="93969"/>
    <lineage>
        <taxon>Eukaryota</taxon>
        <taxon>Sar</taxon>
        <taxon>Alveolata</taxon>
        <taxon>Apicomplexa</taxon>
        <taxon>Conoidasida</taxon>
        <taxon>Coccidia</taxon>
        <taxon>Eucoccidiorida</taxon>
        <taxon>Eimeriorina</taxon>
        <taxon>Cryptosporidiidae</taxon>
        <taxon>Cryptosporidium</taxon>
    </lineage>
</organism>
<feature type="compositionally biased region" description="Low complexity" evidence="1">
    <location>
        <begin position="171"/>
        <end position="202"/>
    </location>
</feature>
<dbReference type="AlphaFoldDB" id="A0A2P4Z1I3"/>
<accession>A0A2P4Z1I3</accession>
<evidence type="ECO:0000313" key="2">
    <source>
        <dbReference type="EMBL" id="POM83915.1"/>
    </source>
</evidence>
<feature type="compositionally biased region" description="Polar residues" evidence="1">
    <location>
        <begin position="203"/>
        <end position="212"/>
    </location>
</feature>
<evidence type="ECO:0000256" key="1">
    <source>
        <dbReference type="SAM" id="MobiDB-lite"/>
    </source>
</evidence>
<reference evidence="2 3" key="1">
    <citation type="submission" date="2014-04" db="EMBL/GenBank/DDBJ databases">
        <title>Comparative Genomics of Cryptosporidium Species.</title>
        <authorList>
            <person name="Silva J.C."/>
            <person name="Su Q."/>
            <person name="Chalmers R."/>
            <person name="Chibucos M.C."/>
            <person name="Elwin K."/>
            <person name="Godinez A."/>
            <person name="Guo F."/>
            <person name="Huynh K."/>
            <person name="Orvis J."/>
            <person name="Ott S."/>
            <person name="Sadzewicz L."/>
            <person name="Sengamalay N."/>
            <person name="Shetty A."/>
            <person name="Sun M."/>
            <person name="Tallon L."/>
            <person name="Xiao L."/>
            <person name="Zhang H."/>
            <person name="Fraser C.M."/>
            <person name="Zhu G."/>
            <person name="Kissinger J."/>
            <person name="Widmer G."/>
        </authorList>
    </citation>
    <scope>NUCLEOTIDE SEQUENCE [LARGE SCALE GENOMIC DNA]</scope>
    <source>
        <strain evidence="2 3">UKMEL1</strain>
    </source>
</reference>
<proteinExistence type="predicted"/>
<evidence type="ECO:0000313" key="3">
    <source>
        <dbReference type="Proteomes" id="UP000236928"/>
    </source>
</evidence>
<dbReference type="VEuPathDB" id="CryptoDB:CmeUKMEL1_09780"/>
<dbReference type="Proteomes" id="UP000236928">
    <property type="component" value="Unassembled WGS sequence"/>
</dbReference>
<name>A0A2P4Z1I3_9CRYT</name>
<dbReference type="OrthoDB" id="344356at2759"/>
<dbReference type="EMBL" id="JIBK01000027">
    <property type="protein sequence ID" value="POM83915.1"/>
    <property type="molecule type" value="Genomic_DNA"/>
</dbReference>